<comment type="caution">
    <text evidence="1">The sequence shown here is derived from an EMBL/GenBank/DDBJ whole genome shotgun (WGS) entry which is preliminary data.</text>
</comment>
<gene>
    <name evidence="1" type="ORF">RRG08_013225</name>
</gene>
<organism evidence="1 2">
    <name type="scientific">Elysia crispata</name>
    <name type="common">lettuce slug</name>
    <dbReference type="NCBI Taxonomy" id="231223"/>
    <lineage>
        <taxon>Eukaryota</taxon>
        <taxon>Metazoa</taxon>
        <taxon>Spiralia</taxon>
        <taxon>Lophotrochozoa</taxon>
        <taxon>Mollusca</taxon>
        <taxon>Gastropoda</taxon>
        <taxon>Heterobranchia</taxon>
        <taxon>Euthyneura</taxon>
        <taxon>Panpulmonata</taxon>
        <taxon>Sacoglossa</taxon>
        <taxon>Placobranchoidea</taxon>
        <taxon>Plakobranchidae</taxon>
        <taxon>Elysia</taxon>
    </lineage>
</organism>
<dbReference type="AlphaFoldDB" id="A0AAE1AJ64"/>
<dbReference type="EMBL" id="JAWDGP010001842">
    <property type="protein sequence ID" value="KAK3787737.1"/>
    <property type="molecule type" value="Genomic_DNA"/>
</dbReference>
<protein>
    <submittedName>
        <fullName evidence="1">Uncharacterized protein</fullName>
    </submittedName>
</protein>
<keyword evidence="2" id="KW-1185">Reference proteome</keyword>
<reference evidence="1" key="1">
    <citation type="journal article" date="2023" name="G3 (Bethesda)">
        <title>A reference genome for the long-term kleptoplast-retaining sea slug Elysia crispata morphotype clarki.</title>
        <authorList>
            <person name="Eastman K.E."/>
            <person name="Pendleton A.L."/>
            <person name="Shaikh M.A."/>
            <person name="Suttiyut T."/>
            <person name="Ogas R."/>
            <person name="Tomko P."/>
            <person name="Gavelis G."/>
            <person name="Widhalm J.R."/>
            <person name="Wisecaver J.H."/>
        </authorList>
    </citation>
    <scope>NUCLEOTIDE SEQUENCE</scope>
    <source>
        <strain evidence="1">ECLA1</strain>
    </source>
</reference>
<evidence type="ECO:0000313" key="2">
    <source>
        <dbReference type="Proteomes" id="UP001283361"/>
    </source>
</evidence>
<accession>A0AAE1AJ64</accession>
<sequence>MIGRARKEHILANPNNKQAFVQYLGDLLEKGGCQVLHAQKDADTLIVSNAVSCAVNKRTIVTGEDTDLRALLLHHADIRSRPIALKSESKTKKHKQIDLLSKKTRFGPLICHVLQFLHSINGCDTT</sequence>
<evidence type="ECO:0000313" key="1">
    <source>
        <dbReference type="EMBL" id="KAK3787737.1"/>
    </source>
</evidence>
<dbReference type="Proteomes" id="UP001283361">
    <property type="component" value="Unassembled WGS sequence"/>
</dbReference>
<name>A0AAE1AJ64_9GAST</name>
<proteinExistence type="predicted"/>